<evidence type="ECO:0000256" key="12">
    <source>
        <dbReference type="ARBA" id="ARBA00022932"/>
    </source>
</evidence>
<dbReference type="HAMAP" id="MF_01113">
    <property type="entry name" value="DNApol_IV"/>
    <property type="match status" value="1"/>
</dbReference>
<dbReference type="Pfam" id="PF11799">
    <property type="entry name" value="IMS_C"/>
    <property type="match status" value="1"/>
</dbReference>
<accession>C5BW73</accession>
<keyword evidence="4 17" id="KW-0515">Mutator protein</keyword>
<evidence type="ECO:0000256" key="3">
    <source>
        <dbReference type="ARBA" id="ARBA00011245"/>
    </source>
</evidence>
<dbReference type="InterPro" id="IPR001126">
    <property type="entry name" value="UmuC"/>
</dbReference>
<evidence type="ECO:0000256" key="9">
    <source>
        <dbReference type="ARBA" id="ARBA00022723"/>
    </source>
</evidence>
<evidence type="ECO:0000256" key="16">
    <source>
        <dbReference type="ARBA" id="ARBA00049244"/>
    </source>
</evidence>
<protein>
    <recommendedName>
        <fullName evidence="17">DNA polymerase IV</fullName>
        <shortName evidence="17">Pol IV</shortName>
        <ecNumber evidence="17">2.7.7.7</ecNumber>
    </recommendedName>
</protein>
<keyword evidence="11 17" id="KW-0460">Magnesium</keyword>
<dbReference type="FunFam" id="3.40.1170.60:FF:000001">
    <property type="entry name" value="DNA polymerase IV"/>
    <property type="match status" value="1"/>
</dbReference>
<evidence type="ECO:0000313" key="20">
    <source>
        <dbReference type="Proteomes" id="UP000007962"/>
    </source>
</evidence>
<keyword evidence="13 17" id="KW-0238">DNA-binding</keyword>
<dbReference type="HOGENOM" id="CLU_012348_1_0_11"/>
<gene>
    <name evidence="17" type="primary">dinB</name>
    <name evidence="19" type="ordered locus">Bcav_2424</name>
</gene>
<dbReference type="AlphaFoldDB" id="C5BW73"/>
<dbReference type="Gene3D" id="3.40.1170.60">
    <property type="match status" value="1"/>
</dbReference>
<evidence type="ECO:0000256" key="6">
    <source>
        <dbReference type="ARBA" id="ARBA00022679"/>
    </source>
</evidence>
<evidence type="ECO:0000256" key="1">
    <source>
        <dbReference type="ARBA" id="ARBA00004496"/>
    </source>
</evidence>
<evidence type="ECO:0000256" key="2">
    <source>
        <dbReference type="ARBA" id="ARBA00010945"/>
    </source>
</evidence>
<evidence type="ECO:0000256" key="7">
    <source>
        <dbReference type="ARBA" id="ARBA00022695"/>
    </source>
</evidence>
<keyword evidence="10 17" id="KW-0227">DNA damage</keyword>
<evidence type="ECO:0000256" key="10">
    <source>
        <dbReference type="ARBA" id="ARBA00022763"/>
    </source>
</evidence>
<dbReference type="GO" id="GO:0042276">
    <property type="term" value="P:error-prone translesion synthesis"/>
    <property type="evidence" value="ECO:0007669"/>
    <property type="project" value="TreeGrafter"/>
</dbReference>
<sequence length="415" mass="44636">MSRGPRSVAARRDWGDDDGGTPILHVDMDAFFASVELIRAPDLRGRPVIVGGEHRGVVLAATYEARAFGVHSAMPMTRARALCPQAVVIPPDHARYEEVSRVVMGLLADVTPVLEQVSVDEAFLDVSGARRRLGSPVAIATAIRSRIREVAQIPASVGVASTKFLAKLASQTAKPDGLLLVPEAASVPFLHSLPVGALWGVGERTAAQLREWGIESVEQLAHTPPDVLQRRLGRAGGARLYDLAWNRDPRPVTVARVEKSISSEHTFVTDVTDAAELGRTLLEQAHRCARRLRRGGFLARGVTIKVRMSDFTTLTRSRQLDHPSDVAHDVYAAARALLAAVTIPRDGVRLLGVRVDQLTAAAATPVQLALDDDAAPRREVEVAMDDVRDRFGADALGAASLLATSAFPTAERDLS</sequence>
<dbReference type="Pfam" id="PF00817">
    <property type="entry name" value="IMS"/>
    <property type="match status" value="1"/>
</dbReference>
<dbReference type="InterPro" id="IPR022880">
    <property type="entry name" value="DNApol_IV"/>
</dbReference>
<evidence type="ECO:0000256" key="4">
    <source>
        <dbReference type="ARBA" id="ARBA00022457"/>
    </source>
</evidence>
<dbReference type="SUPFAM" id="SSF100879">
    <property type="entry name" value="Lesion bypass DNA polymerase (Y-family), little finger domain"/>
    <property type="match status" value="1"/>
</dbReference>
<dbReference type="GO" id="GO:0003887">
    <property type="term" value="F:DNA-directed DNA polymerase activity"/>
    <property type="evidence" value="ECO:0007669"/>
    <property type="project" value="UniProtKB-UniRule"/>
</dbReference>
<dbReference type="InterPro" id="IPR043128">
    <property type="entry name" value="Rev_trsase/Diguanyl_cyclase"/>
</dbReference>
<keyword evidence="20" id="KW-1185">Reference proteome</keyword>
<comment type="cofactor">
    <cofactor evidence="17">
        <name>Mg(2+)</name>
        <dbReference type="ChEBI" id="CHEBI:18420"/>
    </cofactor>
    <text evidence="17">Binds 2 magnesium ions per subunit.</text>
</comment>
<comment type="subcellular location">
    <subcellularLocation>
        <location evidence="1 17">Cytoplasm</location>
    </subcellularLocation>
</comment>
<dbReference type="STRING" id="471853.Bcav_2424"/>
<reference evidence="19 20" key="1">
    <citation type="journal article" date="2009" name="Stand. Genomic Sci.">
        <title>Complete genome sequence of Beutenbergia cavernae type strain (HKI 0122).</title>
        <authorList>
            <person name="Land M."/>
            <person name="Pukall R."/>
            <person name="Abt B."/>
            <person name="Goker M."/>
            <person name="Rohde M."/>
            <person name="Glavina Del Rio T."/>
            <person name="Tice H."/>
            <person name="Copeland A."/>
            <person name="Cheng J.F."/>
            <person name="Lucas S."/>
            <person name="Chen F."/>
            <person name="Nolan M."/>
            <person name="Bruce D."/>
            <person name="Goodwin L."/>
            <person name="Pitluck S."/>
            <person name="Ivanova N."/>
            <person name="Mavromatis K."/>
            <person name="Ovchinnikova G."/>
            <person name="Pati A."/>
            <person name="Chen A."/>
            <person name="Palaniappan K."/>
            <person name="Hauser L."/>
            <person name="Chang Y.J."/>
            <person name="Jefferies C.C."/>
            <person name="Saunders E."/>
            <person name="Brettin T."/>
            <person name="Detter J.C."/>
            <person name="Han C."/>
            <person name="Chain P."/>
            <person name="Bristow J."/>
            <person name="Eisen J.A."/>
            <person name="Markowitz V."/>
            <person name="Hugenholtz P."/>
            <person name="Kyrpides N.C."/>
            <person name="Klenk H.P."/>
            <person name="Lapidus A."/>
        </authorList>
    </citation>
    <scope>NUCLEOTIDE SEQUENCE [LARGE SCALE GENOMIC DNA]</scope>
    <source>
        <strain evidence="20">ATCC BAA-8 / DSM 12333 / NBRC 16432</strain>
    </source>
</reference>
<comment type="similarity">
    <text evidence="2 17">Belongs to the DNA polymerase type-Y family.</text>
</comment>
<comment type="catalytic activity">
    <reaction evidence="16 17">
        <text>DNA(n) + a 2'-deoxyribonucleoside 5'-triphosphate = DNA(n+1) + diphosphate</text>
        <dbReference type="Rhea" id="RHEA:22508"/>
        <dbReference type="Rhea" id="RHEA-COMP:17339"/>
        <dbReference type="Rhea" id="RHEA-COMP:17340"/>
        <dbReference type="ChEBI" id="CHEBI:33019"/>
        <dbReference type="ChEBI" id="CHEBI:61560"/>
        <dbReference type="ChEBI" id="CHEBI:173112"/>
        <dbReference type="EC" id="2.7.7.7"/>
    </reaction>
</comment>
<feature type="domain" description="UmuC" evidence="18">
    <location>
        <begin position="23"/>
        <end position="202"/>
    </location>
</feature>
<dbReference type="Pfam" id="PF21999">
    <property type="entry name" value="IMS_HHH_1"/>
    <property type="match status" value="1"/>
</dbReference>
<dbReference type="FunFam" id="3.30.1490.100:FF:000004">
    <property type="entry name" value="DNA polymerase IV"/>
    <property type="match status" value="1"/>
</dbReference>
<dbReference type="CDD" id="cd03586">
    <property type="entry name" value="PolY_Pol_IV_kappa"/>
    <property type="match status" value="1"/>
</dbReference>
<keyword evidence="5 17" id="KW-0963">Cytoplasm</keyword>
<dbReference type="Proteomes" id="UP000007962">
    <property type="component" value="Chromosome"/>
</dbReference>
<dbReference type="SUPFAM" id="SSF56672">
    <property type="entry name" value="DNA/RNA polymerases"/>
    <property type="match status" value="1"/>
</dbReference>
<evidence type="ECO:0000256" key="5">
    <source>
        <dbReference type="ARBA" id="ARBA00022490"/>
    </source>
</evidence>
<dbReference type="PANTHER" id="PTHR11076:SF33">
    <property type="entry name" value="DNA POLYMERASE KAPPA"/>
    <property type="match status" value="1"/>
</dbReference>
<dbReference type="EC" id="2.7.7.7" evidence="17"/>
<evidence type="ECO:0000256" key="14">
    <source>
        <dbReference type="ARBA" id="ARBA00023204"/>
    </source>
</evidence>
<dbReference type="GO" id="GO:0006261">
    <property type="term" value="P:DNA-templated DNA replication"/>
    <property type="evidence" value="ECO:0007669"/>
    <property type="project" value="UniProtKB-UniRule"/>
</dbReference>
<comment type="function">
    <text evidence="15 17">Poorly processive, error-prone DNA polymerase involved in untargeted mutagenesis. Copies undamaged DNA at stalled replication forks, which arise in vivo from mismatched or misaligned primer ends. These misaligned primers can be extended by PolIV. Exhibits no 3'-5' exonuclease (proofreading) activity. May be involved in translesional synthesis, in conjunction with the beta clamp from PolIII.</text>
</comment>
<evidence type="ECO:0000256" key="8">
    <source>
        <dbReference type="ARBA" id="ARBA00022705"/>
    </source>
</evidence>
<keyword evidence="6 17" id="KW-0808">Transferase</keyword>
<dbReference type="InterPro" id="IPR043502">
    <property type="entry name" value="DNA/RNA_pol_sf"/>
</dbReference>
<evidence type="ECO:0000256" key="15">
    <source>
        <dbReference type="ARBA" id="ARBA00025589"/>
    </source>
</evidence>
<evidence type="ECO:0000259" key="18">
    <source>
        <dbReference type="PROSITE" id="PS50173"/>
    </source>
</evidence>
<dbReference type="GO" id="GO:0006281">
    <property type="term" value="P:DNA repair"/>
    <property type="evidence" value="ECO:0007669"/>
    <property type="project" value="UniProtKB-UniRule"/>
</dbReference>
<dbReference type="OrthoDB" id="9808813at2"/>
<dbReference type="NCBIfam" id="NF002677">
    <property type="entry name" value="PRK02406.1"/>
    <property type="match status" value="1"/>
</dbReference>
<keyword evidence="12 17" id="KW-0239">DNA-directed DNA polymerase</keyword>
<dbReference type="NCBIfam" id="NF003015">
    <property type="entry name" value="PRK03858.1"/>
    <property type="match status" value="1"/>
</dbReference>
<dbReference type="InterPro" id="IPR050116">
    <property type="entry name" value="DNA_polymerase-Y"/>
</dbReference>
<feature type="binding site" evidence="17">
    <location>
        <position position="120"/>
    </location>
    <ligand>
        <name>Mg(2+)</name>
        <dbReference type="ChEBI" id="CHEBI:18420"/>
    </ligand>
</feature>
<dbReference type="InterPro" id="IPR017961">
    <property type="entry name" value="DNA_pol_Y-fam_little_finger"/>
</dbReference>
<dbReference type="PANTHER" id="PTHR11076">
    <property type="entry name" value="DNA REPAIR POLYMERASE UMUC / TRANSFERASE FAMILY MEMBER"/>
    <property type="match status" value="1"/>
</dbReference>
<dbReference type="eggNOG" id="COG0389">
    <property type="taxonomic scope" value="Bacteria"/>
</dbReference>
<keyword evidence="7 17" id="KW-0548">Nucleotidyltransferase</keyword>
<dbReference type="InterPro" id="IPR053848">
    <property type="entry name" value="IMS_HHH_1"/>
</dbReference>
<dbReference type="GO" id="GO:0009432">
    <property type="term" value="P:SOS response"/>
    <property type="evidence" value="ECO:0007669"/>
    <property type="project" value="TreeGrafter"/>
</dbReference>
<dbReference type="Gene3D" id="3.30.70.270">
    <property type="match status" value="1"/>
</dbReference>
<keyword evidence="14 17" id="KW-0234">DNA repair</keyword>
<proteinExistence type="inferred from homology"/>
<evidence type="ECO:0000256" key="11">
    <source>
        <dbReference type="ARBA" id="ARBA00022842"/>
    </source>
</evidence>
<name>C5BW73_BEUC1</name>
<feature type="binding site" evidence="17">
    <location>
        <position position="27"/>
    </location>
    <ligand>
        <name>Mg(2+)</name>
        <dbReference type="ChEBI" id="CHEBI:18420"/>
    </ligand>
</feature>
<evidence type="ECO:0000256" key="17">
    <source>
        <dbReference type="HAMAP-Rule" id="MF_01113"/>
    </source>
</evidence>
<comment type="subunit">
    <text evidence="3 17">Monomer.</text>
</comment>
<feature type="site" description="Substrate discrimination" evidence="17">
    <location>
        <position position="32"/>
    </location>
</feature>
<dbReference type="PROSITE" id="PS50173">
    <property type="entry name" value="UMUC"/>
    <property type="match status" value="1"/>
</dbReference>
<dbReference type="GO" id="GO:0003684">
    <property type="term" value="F:damaged DNA binding"/>
    <property type="evidence" value="ECO:0007669"/>
    <property type="project" value="InterPro"/>
</dbReference>
<feature type="active site" evidence="17">
    <location>
        <position position="121"/>
    </location>
</feature>
<dbReference type="RefSeq" id="WP_015882914.1">
    <property type="nucleotide sequence ID" value="NC_012669.1"/>
</dbReference>
<evidence type="ECO:0000256" key="13">
    <source>
        <dbReference type="ARBA" id="ARBA00023125"/>
    </source>
</evidence>
<dbReference type="InterPro" id="IPR036775">
    <property type="entry name" value="DNA_pol_Y-fam_lit_finger_sf"/>
</dbReference>
<evidence type="ECO:0000313" key="19">
    <source>
        <dbReference type="EMBL" id="ACQ80674.1"/>
    </source>
</evidence>
<dbReference type="Gene3D" id="3.30.1490.100">
    <property type="entry name" value="DNA polymerase, Y-family, little finger domain"/>
    <property type="match status" value="1"/>
</dbReference>
<organism evidence="19 20">
    <name type="scientific">Beutenbergia cavernae (strain ATCC BAA-8 / DSM 12333 / CCUG 43141 / JCM 11478 / NBRC 16432 / NCIMB 13614 / HKI 0122)</name>
    <dbReference type="NCBI Taxonomy" id="471853"/>
    <lineage>
        <taxon>Bacteria</taxon>
        <taxon>Bacillati</taxon>
        <taxon>Actinomycetota</taxon>
        <taxon>Actinomycetes</taxon>
        <taxon>Micrococcales</taxon>
        <taxon>Beutenbergiaceae</taxon>
        <taxon>Beutenbergia</taxon>
    </lineage>
</organism>
<dbReference type="GO" id="GO:0000287">
    <property type="term" value="F:magnesium ion binding"/>
    <property type="evidence" value="ECO:0007669"/>
    <property type="project" value="UniProtKB-UniRule"/>
</dbReference>
<dbReference type="KEGG" id="bcv:Bcav_2424"/>
<dbReference type="GO" id="GO:0005829">
    <property type="term" value="C:cytosol"/>
    <property type="evidence" value="ECO:0007669"/>
    <property type="project" value="TreeGrafter"/>
</dbReference>
<keyword evidence="9 17" id="KW-0479">Metal-binding</keyword>
<keyword evidence="8 17" id="KW-0235">DNA replication</keyword>
<dbReference type="Gene3D" id="1.10.150.20">
    <property type="entry name" value="5' to 3' exonuclease, C-terminal subdomain"/>
    <property type="match status" value="1"/>
</dbReference>
<dbReference type="EMBL" id="CP001618">
    <property type="protein sequence ID" value="ACQ80674.1"/>
    <property type="molecule type" value="Genomic_DNA"/>
</dbReference>